<dbReference type="Proteomes" id="UP000807353">
    <property type="component" value="Unassembled WGS sequence"/>
</dbReference>
<dbReference type="Gene3D" id="3.10.50.10">
    <property type="match status" value="1"/>
</dbReference>
<dbReference type="InterPro" id="IPR001223">
    <property type="entry name" value="Glyco_hydro18_cat"/>
</dbReference>
<evidence type="ECO:0000256" key="1">
    <source>
        <dbReference type="SAM" id="MobiDB-lite"/>
    </source>
</evidence>
<dbReference type="InterPro" id="IPR011050">
    <property type="entry name" value="Pectin_lyase_fold/virulence"/>
</dbReference>
<dbReference type="OrthoDB" id="73875at2759"/>
<dbReference type="InterPro" id="IPR017853">
    <property type="entry name" value="GH"/>
</dbReference>
<keyword evidence="5" id="KW-1185">Reference proteome</keyword>
<dbReference type="PANTHER" id="PTHR11177:SF317">
    <property type="entry name" value="CHITINASE 12-RELATED"/>
    <property type="match status" value="1"/>
</dbReference>
<feature type="chain" id="PRO_5040471598" description="GH18 domain-containing protein" evidence="2">
    <location>
        <begin position="23"/>
        <end position="1667"/>
    </location>
</feature>
<feature type="compositionally biased region" description="Basic and acidic residues" evidence="1">
    <location>
        <begin position="1620"/>
        <end position="1637"/>
    </location>
</feature>
<dbReference type="PROSITE" id="PS51910">
    <property type="entry name" value="GH18_2"/>
    <property type="match status" value="1"/>
</dbReference>
<dbReference type="PANTHER" id="PTHR11177">
    <property type="entry name" value="CHITINASE"/>
    <property type="match status" value="1"/>
</dbReference>
<accession>A0A9P6CE56</accession>
<evidence type="ECO:0000259" key="3">
    <source>
        <dbReference type="PROSITE" id="PS51910"/>
    </source>
</evidence>
<proteinExistence type="predicted"/>
<dbReference type="Pfam" id="PF00704">
    <property type="entry name" value="Glyco_hydro_18"/>
    <property type="match status" value="1"/>
</dbReference>
<dbReference type="SUPFAM" id="SSF51126">
    <property type="entry name" value="Pectin lyase-like"/>
    <property type="match status" value="1"/>
</dbReference>
<comment type="caution">
    <text evidence="4">The sequence shown here is derived from an EMBL/GenBank/DDBJ whole genome shotgun (WGS) entry which is preliminary data.</text>
</comment>
<feature type="region of interest" description="Disordered" evidence="1">
    <location>
        <begin position="1597"/>
        <end position="1652"/>
    </location>
</feature>
<name>A0A9P6CE56_9AGAR</name>
<feature type="signal peptide" evidence="2">
    <location>
        <begin position="1"/>
        <end position="22"/>
    </location>
</feature>
<dbReference type="SUPFAM" id="SSF51445">
    <property type="entry name" value="(Trans)glycosidases"/>
    <property type="match status" value="1"/>
</dbReference>
<feature type="region of interest" description="Disordered" evidence="1">
    <location>
        <begin position="1216"/>
        <end position="1261"/>
    </location>
</feature>
<sequence>MALCSQLLAVLCLLLVSIQLQAALVDLTHANRRGPVYGLPDWSKAGFEGGNALPTDAKVGFTLTAAQLASQYGVHANDGQDDTAGLQSAITAMASQSVGDGMYRLIQLPAGTINLSYMIYVDTSYLIIRGAGSNPSTGTQIVFVPDADTRYDTIINDRWDLDNMKYSWNYRDEEEQVQVTGTAVGGWLWPGRSVFRIGSSKVSGKFARPHDEAPRNRKELFKGSVNYHWRSDWKKLKGWMVSQEHLKAGTIGGSGIFVNITETKWVTTADQESDDIWIASPVKKNDFLHWGVETPEWFVNSYMFQDWRIRTGVEADGEGLLWHLDAPLRFDVHKSSIGDGSEPLEDEEIYAKAMPIAHVVHHVGIEDIYITQPISGLNPVDAQRNYGNMAPEQAMHGIVFRFARDSWVQRIQTFMTGSHPIATEGAKNIQIQDNYFDGAWNKGKGGNGYLRGSRVWDSLYYNNTLRNLRHITMQWSAMGNVVILNNMTNDMNLHGGYEQQNLFELNFASVPFSHRSGSCPSCGGESGDQEPGTWFPIWWAAGEKASKWSGASGPQNVFYRNYMIKQITDGADYSDYTPYFARDGSRSSKVWQLGLDGSNSFTGTRYVHLGTANGILKDWVFQEQTDWSLGPNTGGNSFINDPHTSLFLKDVSAAKGTIVDFSSIKGNDFCRGDVKPSVIGYYMGSAAGRTTCQPFPPSAIDSTRFNHIVFAYATLGADGTVTIPADQVQVLQGIAALKADDANLKVSIAIGGWGLGADSANLKTVATNGTFRKRVGTTVAALLRTYGIDGLNIEWWSTISASQFNTLIKDILLGFTSGQTLSISTSHAFWSTSGINVVAAEIGQNVDFASVISHDIPGNVLQGINEESSFQDAVDRAHKNGFPRGKLSMGIPFYARARKLSDTTCTSDSCGLVAGLGSTSECITSGALGQGTYPYFSVDQFQTGSSDMDLEAVQGEQPFTFDEGRYVTSFGDILIYDTPKTLIRKARSATLLCMHGLSAFSIDQDTRDFDLTNALWSADGLVPTAEEIVATLVGEPLTPEGYVSEIFWEDMSLQLIEHYPNLPLVTLYHVFLLIAVRALDAVANSLREFLYFSDFNEDSFKLYKKWETKAMNWALANATAAGNDFWQCSADGSSYLHDTCPGPFNKGGVPQGHDDDVFWRLIDSNGFTSYMSGEVGVDTSVLTVQDIYVGRNSQYCGIFGRREQLRDIVPRLPAEDDGTGRVRKGTPLYATRRHRRAASRRHHNDGLPDYDPADNEEGFSPYDPDEGCRTKWHDLLLINEDFFPNVRLAIEAYLEQYESFKQTAIKASTVNTNDASEMMNLSNMVYTALTILVSGNDTLGSAMDYIEQVRLDKQLQENYDALEEQARKAAIQFIIDIVLTLLSFVPFAGEAAIAANAARAAATIFKAARITRFVGRGLDKVADFVGDVKKIRSADEVLSDTARTGRGKIGKSLDKAQENSFQCDGSDYVGLFLDFADLASTFVPTSVVRRERPVPSTFYASSLDFATHVDPNPFETLTNRDISSETHQLEPRIAKIISDKSPYDSEARCIFLEGVLSPDNLKDDSVYKKNCYEAMADGSTTDHYSFQYFDYDVIKPDPNNPKKKERHATSDLKTTTYNDCRPKKDTSQDYTKVDDKFKKGKSTRPNTLPADPADCEVNFTQFIHSID</sequence>
<dbReference type="Gene3D" id="2.160.20.10">
    <property type="entry name" value="Single-stranded right-handed beta-helix, Pectin lyase-like"/>
    <property type="match status" value="1"/>
</dbReference>
<evidence type="ECO:0000313" key="5">
    <source>
        <dbReference type="Proteomes" id="UP000807353"/>
    </source>
</evidence>
<dbReference type="GO" id="GO:0008061">
    <property type="term" value="F:chitin binding"/>
    <property type="evidence" value="ECO:0007669"/>
    <property type="project" value="InterPro"/>
</dbReference>
<reference evidence="4" key="1">
    <citation type="submission" date="2020-11" db="EMBL/GenBank/DDBJ databases">
        <authorList>
            <consortium name="DOE Joint Genome Institute"/>
            <person name="Ahrendt S."/>
            <person name="Riley R."/>
            <person name="Andreopoulos W."/>
            <person name="Labutti K."/>
            <person name="Pangilinan J."/>
            <person name="Ruiz-Duenas F.J."/>
            <person name="Barrasa J.M."/>
            <person name="Sanchez-Garcia M."/>
            <person name="Camarero S."/>
            <person name="Miyauchi S."/>
            <person name="Serrano A."/>
            <person name="Linde D."/>
            <person name="Babiker R."/>
            <person name="Drula E."/>
            <person name="Ayuso-Fernandez I."/>
            <person name="Pacheco R."/>
            <person name="Padilla G."/>
            <person name="Ferreira P."/>
            <person name="Barriuso J."/>
            <person name="Kellner H."/>
            <person name="Castanera R."/>
            <person name="Alfaro M."/>
            <person name="Ramirez L."/>
            <person name="Pisabarro A.G."/>
            <person name="Kuo A."/>
            <person name="Tritt A."/>
            <person name="Lipzen A."/>
            <person name="He G."/>
            <person name="Yan M."/>
            <person name="Ng V."/>
            <person name="Cullen D."/>
            <person name="Martin F."/>
            <person name="Rosso M.-N."/>
            <person name="Henrissat B."/>
            <person name="Hibbett D."/>
            <person name="Martinez A.T."/>
            <person name="Grigoriev I.V."/>
        </authorList>
    </citation>
    <scope>NUCLEOTIDE SEQUENCE</scope>
    <source>
        <strain evidence="4">CBS 247.69</strain>
    </source>
</reference>
<protein>
    <recommendedName>
        <fullName evidence="3">GH18 domain-containing protein</fullName>
    </recommendedName>
</protein>
<keyword evidence="2" id="KW-0732">Signal</keyword>
<dbReference type="InterPro" id="IPR029070">
    <property type="entry name" value="Chitinase_insertion_sf"/>
</dbReference>
<dbReference type="InterPro" id="IPR011583">
    <property type="entry name" value="Chitinase_II/V-like_cat"/>
</dbReference>
<feature type="compositionally biased region" description="Basic residues" evidence="1">
    <location>
        <begin position="1231"/>
        <end position="1243"/>
    </location>
</feature>
<evidence type="ECO:0000313" key="4">
    <source>
        <dbReference type="EMBL" id="KAF9462502.1"/>
    </source>
</evidence>
<feature type="domain" description="GH18" evidence="3">
    <location>
        <begin position="677"/>
        <end position="1022"/>
    </location>
</feature>
<evidence type="ECO:0000256" key="2">
    <source>
        <dbReference type="SAM" id="SignalP"/>
    </source>
</evidence>
<dbReference type="EMBL" id="MU150271">
    <property type="protein sequence ID" value="KAF9462502.1"/>
    <property type="molecule type" value="Genomic_DNA"/>
</dbReference>
<dbReference type="InterPro" id="IPR012334">
    <property type="entry name" value="Pectin_lyas_fold"/>
</dbReference>
<dbReference type="GO" id="GO:0005975">
    <property type="term" value="P:carbohydrate metabolic process"/>
    <property type="evidence" value="ECO:0007669"/>
    <property type="project" value="InterPro"/>
</dbReference>
<dbReference type="Gene3D" id="3.20.20.80">
    <property type="entry name" value="Glycosidases"/>
    <property type="match status" value="1"/>
</dbReference>
<organism evidence="4 5">
    <name type="scientific">Collybia nuda</name>
    <dbReference type="NCBI Taxonomy" id="64659"/>
    <lineage>
        <taxon>Eukaryota</taxon>
        <taxon>Fungi</taxon>
        <taxon>Dikarya</taxon>
        <taxon>Basidiomycota</taxon>
        <taxon>Agaricomycotina</taxon>
        <taxon>Agaricomycetes</taxon>
        <taxon>Agaricomycetidae</taxon>
        <taxon>Agaricales</taxon>
        <taxon>Tricholomatineae</taxon>
        <taxon>Clitocybaceae</taxon>
        <taxon>Collybia</taxon>
    </lineage>
</organism>
<dbReference type="InterPro" id="IPR050314">
    <property type="entry name" value="Glycosyl_Hydrlase_18"/>
</dbReference>
<gene>
    <name evidence="4" type="ORF">BDZ94DRAFT_1322510</name>
</gene>
<dbReference type="SMART" id="SM00636">
    <property type="entry name" value="Glyco_18"/>
    <property type="match status" value="1"/>
</dbReference>